<dbReference type="RefSeq" id="WP_130847035.1">
    <property type="nucleotide sequence ID" value="NZ_UYIE01000108.1"/>
</dbReference>
<dbReference type="AlphaFoldDB" id="A0A660E435"/>
<evidence type="ECO:0000313" key="1">
    <source>
        <dbReference type="EMBL" id="VDG27676.1"/>
    </source>
</evidence>
<proteinExistence type="predicted"/>
<accession>A0A660E435</accession>
<name>A0A660E435_9LACO</name>
<sequence length="102" mass="11731">MKTIDIFEHDELVVNVLTQMAEKMDFNCVELVLLDCHFSAKEGRKFMNYLIKKQVTKQKLSKKKAAKKLLKIKPDIVNAKACVDQFKAAFIAEGRFPDVLNQ</sequence>
<evidence type="ECO:0000313" key="2">
    <source>
        <dbReference type="Proteomes" id="UP000289996"/>
    </source>
</evidence>
<organism evidence="1 2">
    <name type="scientific">Lactiplantibacillus mudanjiangensis</name>
    <dbReference type="NCBI Taxonomy" id="1296538"/>
    <lineage>
        <taxon>Bacteria</taxon>
        <taxon>Bacillati</taxon>
        <taxon>Bacillota</taxon>
        <taxon>Bacilli</taxon>
        <taxon>Lactobacillales</taxon>
        <taxon>Lactobacillaceae</taxon>
        <taxon>Lactiplantibacillus</taxon>
    </lineage>
</organism>
<gene>
    <name evidence="1" type="ORF">MUDAN_MDHGFNIF_02516</name>
</gene>
<reference evidence="1 2" key="1">
    <citation type="submission" date="2018-11" db="EMBL/GenBank/DDBJ databases">
        <authorList>
            <person name="Wuyts S."/>
        </authorList>
    </citation>
    <scope>NUCLEOTIDE SEQUENCE [LARGE SCALE GENOMIC DNA]</scope>
    <source>
        <strain evidence="1">Lactobacillus mudanjiangensis AMBF249</strain>
    </source>
</reference>
<dbReference type="Proteomes" id="UP000289996">
    <property type="component" value="Unassembled WGS sequence"/>
</dbReference>
<dbReference type="EMBL" id="UYIG01000035">
    <property type="protein sequence ID" value="VDG27676.1"/>
    <property type="molecule type" value="Genomic_DNA"/>
</dbReference>
<keyword evidence="2" id="KW-1185">Reference proteome</keyword>
<protein>
    <submittedName>
        <fullName evidence="1">Uncharacterized protein</fullName>
    </submittedName>
</protein>
<dbReference type="OrthoDB" id="2295837at2"/>